<evidence type="ECO:0000313" key="3">
    <source>
        <dbReference type="Proteomes" id="UP000187191"/>
    </source>
</evidence>
<dbReference type="Proteomes" id="UP000187191">
    <property type="component" value="Chromosome"/>
</dbReference>
<organism evidence="2 3">
    <name type="scientific">Streptomyces alfalfae</name>
    <dbReference type="NCBI Taxonomy" id="1642299"/>
    <lineage>
        <taxon>Bacteria</taxon>
        <taxon>Bacillati</taxon>
        <taxon>Actinomycetota</taxon>
        <taxon>Actinomycetes</taxon>
        <taxon>Kitasatosporales</taxon>
        <taxon>Streptomycetaceae</taxon>
        <taxon>Streptomyces</taxon>
    </lineage>
</organism>
<evidence type="ECO:0000256" key="1">
    <source>
        <dbReference type="SAM" id="MobiDB-lite"/>
    </source>
</evidence>
<sequence length="83" mass="8983">MLTLYRTALRLRRSFGDAGPLRRLRADEPYVLSFARASERDGATWICLVNFGPEDVAPSAGAELLPASGPLSARGRLPRDAAV</sequence>
<accession>A0ABM6H2I3</accession>
<evidence type="ECO:0000313" key="2">
    <source>
        <dbReference type="EMBL" id="APY89956.1"/>
    </source>
</evidence>
<proteinExistence type="predicted"/>
<feature type="region of interest" description="Disordered" evidence="1">
    <location>
        <begin position="63"/>
        <end position="83"/>
    </location>
</feature>
<protein>
    <recommendedName>
        <fullName evidence="4">DUF3459 domain-containing protein</fullName>
    </recommendedName>
</protein>
<evidence type="ECO:0008006" key="4">
    <source>
        <dbReference type="Google" id="ProtNLM"/>
    </source>
</evidence>
<reference evidence="2 3" key="1">
    <citation type="submission" date="2016-05" db="EMBL/GenBank/DDBJ databases">
        <authorList>
            <person name="Gu J."/>
        </authorList>
    </citation>
    <scope>NUCLEOTIDE SEQUENCE [LARGE SCALE GENOMIC DNA]</scope>
    <source>
        <strain evidence="2 3">ACCC40021</strain>
    </source>
</reference>
<keyword evidence="3" id="KW-1185">Reference proteome</keyword>
<dbReference type="EMBL" id="CP015588">
    <property type="protein sequence ID" value="APY89956.1"/>
    <property type="molecule type" value="Genomic_DNA"/>
</dbReference>
<name>A0ABM6H2I3_9ACTN</name>
<gene>
    <name evidence="2" type="ORF">A7J05_33585</name>
</gene>